<name>A0AB37GYU6_9STAP</name>
<evidence type="ECO:0000256" key="2">
    <source>
        <dbReference type="PROSITE-ProRule" id="PRU00335"/>
    </source>
</evidence>
<proteinExistence type="predicted"/>
<evidence type="ECO:0000313" key="4">
    <source>
        <dbReference type="EMBL" id="QQS82176.1"/>
    </source>
</evidence>
<gene>
    <name evidence="4" type="ORF">I6J05_09695</name>
</gene>
<dbReference type="Proteomes" id="UP000595942">
    <property type="component" value="Chromosome"/>
</dbReference>
<dbReference type="PROSITE" id="PS50977">
    <property type="entry name" value="HTH_TETR_2"/>
    <property type="match status" value="1"/>
</dbReference>
<dbReference type="RefSeq" id="WP_047133068.1">
    <property type="nucleotide sequence ID" value="NZ_CP015114.1"/>
</dbReference>
<dbReference type="InterPro" id="IPR050624">
    <property type="entry name" value="HTH-type_Tx_Regulator"/>
</dbReference>
<feature type="domain" description="HTH tetR-type" evidence="3">
    <location>
        <begin position="14"/>
        <end position="74"/>
    </location>
</feature>
<accession>A0AB37GYU6</accession>
<organism evidence="4 5">
    <name type="scientific">Staphylococcus condimenti</name>
    <dbReference type="NCBI Taxonomy" id="70255"/>
    <lineage>
        <taxon>Bacteria</taxon>
        <taxon>Bacillati</taxon>
        <taxon>Bacillota</taxon>
        <taxon>Bacilli</taxon>
        <taxon>Bacillales</taxon>
        <taxon>Staphylococcaceae</taxon>
        <taxon>Staphylococcus</taxon>
    </lineage>
</organism>
<dbReference type="KEGG" id="scv:A4G25_08815"/>
<reference evidence="4 5" key="1">
    <citation type="submission" date="2021-01" db="EMBL/GenBank/DDBJ databases">
        <title>FDA dAtabase for Regulatory Grade micrObial Sequences (FDA-ARGOS): Supporting development and validation of Infectious Disease Dx tests.</title>
        <authorList>
            <person name="Sproer C."/>
            <person name="Gronow S."/>
            <person name="Severitt S."/>
            <person name="Schroder I."/>
            <person name="Tallon L."/>
            <person name="Sadzewicz L."/>
            <person name="Zhao X."/>
            <person name="Boylan J."/>
            <person name="Ott S."/>
            <person name="Bowen H."/>
            <person name="Vavikolanu K."/>
            <person name="Mehta A."/>
            <person name="Aluvathingal J."/>
            <person name="Nadendla S."/>
            <person name="Lowell S."/>
            <person name="Myers T."/>
            <person name="Yan Y."/>
            <person name="Sichtig H."/>
        </authorList>
    </citation>
    <scope>NUCLEOTIDE SEQUENCE [LARGE SCALE GENOMIC DNA]</scope>
    <source>
        <strain evidence="4 5">FDAARGOS_1148</strain>
    </source>
</reference>
<evidence type="ECO:0000259" key="3">
    <source>
        <dbReference type="PROSITE" id="PS50977"/>
    </source>
</evidence>
<dbReference type="GeneID" id="93725452"/>
<protein>
    <submittedName>
        <fullName evidence="4">TetR/AcrR family transcriptional regulator</fullName>
    </submittedName>
</protein>
<feature type="DNA-binding region" description="H-T-H motif" evidence="2">
    <location>
        <begin position="37"/>
        <end position="56"/>
    </location>
</feature>
<dbReference type="SUPFAM" id="SSF46689">
    <property type="entry name" value="Homeodomain-like"/>
    <property type="match status" value="1"/>
</dbReference>
<dbReference type="AlphaFoldDB" id="A0AB37GYU6"/>
<dbReference type="EMBL" id="CP068073">
    <property type="protein sequence ID" value="QQS82176.1"/>
    <property type="molecule type" value="Genomic_DNA"/>
</dbReference>
<keyword evidence="5" id="KW-1185">Reference proteome</keyword>
<dbReference type="Pfam" id="PF00440">
    <property type="entry name" value="TetR_N"/>
    <property type="match status" value="1"/>
</dbReference>
<dbReference type="InterPro" id="IPR001647">
    <property type="entry name" value="HTH_TetR"/>
</dbReference>
<dbReference type="PANTHER" id="PTHR43479">
    <property type="entry name" value="ACREF/ENVCD OPERON REPRESSOR-RELATED"/>
    <property type="match status" value="1"/>
</dbReference>
<dbReference type="InterPro" id="IPR009057">
    <property type="entry name" value="Homeodomain-like_sf"/>
</dbReference>
<sequence length="188" mass="22128">MKISSDKLHKRHVQRTLHDFANATLTLLQTQSLEDMTTKDICDSSNYPRATFYNYFYDKYDLVHYCFDLISQKIELDPNSKHTSPELVSLTFTQLYDLLETHRSEVEDILKYNTKTQQLIREFMSYLKNTISIKIENCIHNTNGGLPPELLAQHFSNTTILVIDWTLYHPEISFEQAHQYLNYLLGIK</sequence>
<dbReference type="Gene3D" id="1.10.357.10">
    <property type="entry name" value="Tetracycline Repressor, domain 2"/>
    <property type="match status" value="1"/>
</dbReference>
<dbReference type="GO" id="GO:0003677">
    <property type="term" value="F:DNA binding"/>
    <property type="evidence" value="ECO:0007669"/>
    <property type="project" value="UniProtKB-UniRule"/>
</dbReference>
<evidence type="ECO:0000313" key="5">
    <source>
        <dbReference type="Proteomes" id="UP000595942"/>
    </source>
</evidence>
<evidence type="ECO:0000256" key="1">
    <source>
        <dbReference type="ARBA" id="ARBA00023125"/>
    </source>
</evidence>
<keyword evidence="1 2" id="KW-0238">DNA-binding</keyword>
<dbReference type="PANTHER" id="PTHR43479:SF16">
    <property type="entry name" value="HTH TETR-TYPE DOMAIN-CONTAINING PROTEIN"/>
    <property type="match status" value="1"/>
</dbReference>